<dbReference type="CDD" id="cd05403">
    <property type="entry name" value="NT_KNTase_like"/>
    <property type="match status" value="1"/>
</dbReference>
<dbReference type="EC" id="2.7.7.108" evidence="1"/>
<evidence type="ECO:0000256" key="2">
    <source>
        <dbReference type="ARBA" id="ARBA00047518"/>
    </source>
</evidence>
<evidence type="ECO:0000256" key="1">
    <source>
        <dbReference type="ARBA" id="ARBA00034531"/>
    </source>
</evidence>
<dbReference type="PANTHER" id="PTHR33933:SF3">
    <property type="entry name" value="PROTEIN ADENYLYLTRANSFERASE MJ0604-RELATED"/>
    <property type="match status" value="1"/>
</dbReference>
<dbReference type="AlphaFoldDB" id="A0A8T3VDC7"/>
<comment type="caution">
    <text evidence="5">The sequence shown here is derived from an EMBL/GenBank/DDBJ whole genome shotgun (WGS) entry which is preliminary data.</text>
</comment>
<protein>
    <recommendedName>
        <fullName evidence="1">protein adenylyltransferase</fullName>
        <ecNumber evidence="1">2.7.7.108</ecNumber>
    </recommendedName>
</protein>
<proteinExistence type="predicted"/>
<dbReference type="EMBL" id="SUTE01000042">
    <property type="protein sequence ID" value="MBE6505182.1"/>
    <property type="molecule type" value="Genomic_DNA"/>
</dbReference>
<dbReference type="GO" id="GO:0070733">
    <property type="term" value="F:AMPylase activity"/>
    <property type="evidence" value="ECO:0007669"/>
    <property type="project" value="UniProtKB-EC"/>
</dbReference>
<gene>
    <name evidence="5" type="ORF">E7Z73_05490</name>
</gene>
<comment type="catalytic activity">
    <reaction evidence="3">
        <text>L-tyrosyl-[protein] + ATP = O-(5'-adenylyl)-L-tyrosyl-[protein] + diphosphate</text>
        <dbReference type="Rhea" id="RHEA:54288"/>
        <dbReference type="Rhea" id="RHEA-COMP:10136"/>
        <dbReference type="Rhea" id="RHEA-COMP:13846"/>
        <dbReference type="ChEBI" id="CHEBI:30616"/>
        <dbReference type="ChEBI" id="CHEBI:33019"/>
        <dbReference type="ChEBI" id="CHEBI:46858"/>
        <dbReference type="ChEBI" id="CHEBI:83624"/>
        <dbReference type="EC" id="2.7.7.108"/>
    </reaction>
</comment>
<dbReference type="InterPro" id="IPR002934">
    <property type="entry name" value="Polymerase_NTP_transf_dom"/>
</dbReference>
<evidence type="ECO:0000256" key="3">
    <source>
        <dbReference type="ARBA" id="ARBA00048696"/>
    </source>
</evidence>
<evidence type="ECO:0000259" key="4">
    <source>
        <dbReference type="Pfam" id="PF01909"/>
    </source>
</evidence>
<organism evidence="5 6">
    <name type="scientific">Methanobrevibacter millerae</name>
    <dbReference type="NCBI Taxonomy" id="230361"/>
    <lineage>
        <taxon>Archaea</taxon>
        <taxon>Methanobacteriati</taxon>
        <taxon>Methanobacteriota</taxon>
        <taxon>Methanomada group</taxon>
        <taxon>Methanobacteria</taxon>
        <taxon>Methanobacteriales</taxon>
        <taxon>Methanobacteriaceae</taxon>
        <taxon>Methanobrevibacter</taxon>
    </lineage>
</organism>
<name>A0A8T3VDC7_9EURY</name>
<dbReference type="RefSeq" id="WP_303736825.1">
    <property type="nucleotide sequence ID" value="NZ_SUTE01000042.1"/>
</dbReference>
<dbReference type="SUPFAM" id="SSF81301">
    <property type="entry name" value="Nucleotidyltransferase"/>
    <property type="match status" value="1"/>
</dbReference>
<reference evidence="5" key="1">
    <citation type="submission" date="2019-04" db="EMBL/GenBank/DDBJ databases">
        <title>Evolution of Biomass-Degrading Anaerobic Consortia Revealed by Metagenomics.</title>
        <authorList>
            <person name="Peng X."/>
        </authorList>
    </citation>
    <scope>NUCLEOTIDE SEQUENCE</scope>
    <source>
        <strain evidence="5">SIG12</strain>
    </source>
</reference>
<evidence type="ECO:0000313" key="5">
    <source>
        <dbReference type="EMBL" id="MBE6505182.1"/>
    </source>
</evidence>
<dbReference type="InterPro" id="IPR043519">
    <property type="entry name" value="NT_sf"/>
</dbReference>
<dbReference type="Proteomes" id="UP000762703">
    <property type="component" value="Unassembled WGS sequence"/>
</dbReference>
<dbReference type="Pfam" id="PF01909">
    <property type="entry name" value="NTP_transf_2"/>
    <property type="match status" value="1"/>
</dbReference>
<dbReference type="PANTHER" id="PTHR33933">
    <property type="entry name" value="NUCLEOTIDYLTRANSFERASE"/>
    <property type="match status" value="1"/>
</dbReference>
<comment type="catalytic activity">
    <reaction evidence="2">
        <text>O-(5'-adenylyl)-L-tyrosyl-[protein] + ATP = O-[5'-(adenylyl-(5'-&gt;3')-adenylyl)]-L-tyrosyl-[protein] + diphosphate</text>
        <dbReference type="Rhea" id="RHEA:66528"/>
        <dbReference type="Rhea" id="RHEA-COMP:13846"/>
        <dbReference type="Rhea" id="RHEA-COMP:17046"/>
        <dbReference type="ChEBI" id="CHEBI:30616"/>
        <dbReference type="ChEBI" id="CHEBI:33019"/>
        <dbReference type="ChEBI" id="CHEBI:83624"/>
        <dbReference type="ChEBI" id="CHEBI:167160"/>
    </reaction>
</comment>
<evidence type="ECO:0000313" key="6">
    <source>
        <dbReference type="Proteomes" id="UP000762703"/>
    </source>
</evidence>
<sequence length="122" mass="14464">MHNRVEIAREFAEAIKSDYIIKIILFGSVARGDDTEESDIDILIVSNYREKIEDIIAEEVAWIMYDKNELISAYIMSEDLFIDFYLMFVSFGKIILGQLCSFEHKYYPSYPRLSYRFIFFVL</sequence>
<dbReference type="InterPro" id="IPR052548">
    <property type="entry name" value="Type_VII_TA_antitoxin"/>
</dbReference>
<dbReference type="Gene3D" id="3.30.460.10">
    <property type="entry name" value="Beta Polymerase, domain 2"/>
    <property type="match status" value="1"/>
</dbReference>
<accession>A0A8T3VDC7</accession>
<feature type="domain" description="Polymerase nucleotidyl transferase" evidence="4">
    <location>
        <begin position="9"/>
        <end position="69"/>
    </location>
</feature>